<proteinExistence type="predicted"/>
<dbReference type="KEGG" id="pme:NATL1_12271"/>
<dbReference type="eggNOG" id="ENOG5030NZE">
    <property type="taxonomic scope" value="Bacteria"/>
</dbReference>
<name>A2C2S5_PROM1</name>
<accession>A2C2S5</accession>
<dbReference type="RefSeq" id="WP_011823863.1">
    <property type="nucleotide sequence ID" value="NC_008819.1"/>
</dbReference>
<organism evidence="1 2">
    <name type="scientific">Prochlorococcus marinus (strain NATL1A)</name>
    <dbReference type="NCBI Taxonomy" id="167555"/>
    <lineage>
        <taxon>Bacteria</taxon>
        <taxon>Bacillati</taxon>
        <taxon>Cyanobacteriota</taxon>
        <taxon>Cyanophyceae</taxon>
        <taxon>Synechococcales</taxon>
        <taxon>Prochlorococcaceae</taxon>
        <taxon>Prochlorococcus</taxon>
    </lineage>
</organism>
<dbReference type="Proteomes" id="UP000002592">
    <property type="component" value="Chromosome"/>
</dbReference>
<sequence length="89" mass="10877">MPPSFLSLFFYEYPSVDEFWLYVFLPEFYCSGFMGAIRCRNKNDSEIIMMITQRSWPSCKLPKTQKALEAIYSMLWKRPKVFRWYYRSN</sequence>
<dbReference type="AlphaFoldDB" id="A2C2S5"/>
<reference evidence="2" key="1">
    <citation type="journal article" date="2007" name="PLoS Genet.">
        <title>Patterns and implications of gene gain and loss in the evolution of Prochlorococcus.</title>
        <authorList>
            <person name="Kettler G.C."/>
            <person name="Martiny A.C."/>
            <person name="Huang K."/>
            <person name="Zucker J."/>
            <person name="Coleman M.L."/>
            <person name="Rodrigue S."/>
            <person name="Chen F."/>
            <person name="Lapidus A."/>
            <person name="Ferriera S."/>
            <person name="Johnson J."/>
            <person name="Steglich C."/>
            <person name="Church G.M."/>
            <person name="Richardson P."/>
            <person name="Chisholm S.W."/>
        </authorList>
    </citation>
    <scope>NUCLEOTIDE SEQUENCE [LARGE SCALE GENOMIC DNA]</scope>
    <source>
        <strain evidence="2">NATL1A</strain>
    </source>
</reference>
<evidence type="ECO:0000313" key="1">
    <source>
        <dbReference type="EMBL" id="ABM75785.1"/>
    </source>
</evidence>
<gene>
    <name evidence="1" type="ordered locus">NATL1_12271</name>
</gene>
<dbReference type="EMBL" id="CP000553">
    <property type="protein sequence ID" value="ABM75785.1"/>
    <property type="molecule type" value="Genomic_DNA"/>
</dbReference>
<dbReference type="HOGENOM" id="CLU_2452211_0_0_3"/>
<protein>
    <submittedName>
        <fullName evidence="1">Uncharacterized protein</fullName>
    </submittedName>
</protein>
<evidence type="ECO:0000313" key="2">
    <source>
        <dbReference type="Proteomes" id="UP000002592"/>
    </source>
</evidence>